<evidence type="ECO:0000256" key="3">
    <source>
        <dbReference type="ARBA" id="ARBA00022670"/>
    </source>
</evidence>
<evidence type="ECO:0000256" key="2">
    <source>
        <dbReference type="ARBA" id="ARBA00009045"/>
    </source>
</evidence>
<evidence type="ECO:0000259" key="10">
    <source>
        <dbReference type="Pfam" id="PF01694"/>
    </source>
</evidence>
<feature type="domain" description="Peptidase S54 rhomboid" evidence="10">
    <location>
        <begin position="50"/>
        <end position="196"/>
    </location>
</feature>
<dbReference type="InterPro" id="IPR035952">
    <property type="entry name" value="Rhomboid-like_sf"/>
</dbReference>
<feature type="transmembrane region" description="Helical" evidence="9">
    <location>
        <begin position="180"/>
        <end position="197"/>
    </location>
</feature>
<feature type="region of interest" description="Disordered" evidence="8">
    <location>
        <begin position="236"/>
        <end position="261"/>
    </location>
</feature>
<dbReference type="RefSeq" id="WP_182041966.1">
    <property type="nucleotide sequence ID" value="NZ_JACDZE010000001.1"/>
</dbReference>
<evidence type="ECO:0000256" key="6">
    <source>
        <dbReference type="ARBA" id="ARBA00022989"/>
    </source>
</evidence>
<dbReference type="Proteomes" id="UP000552241">
    <property type="component" value="Unassembled WGS sequence"/>
</dbReference>
<evidence type="ECO:0000256" key="4">
    <source>
        <dbReference type="ARBA" id="ARBA00022692"/>
    </source>
</evidence>
<comment type="subcellular location">
    <subcellularLocation>
        <location evidence="1">Membrane</location>
        <topology evidence="1">Multi-pass membrane protein</topology>
    </subcellularLocation>
</comment>
<feature type="transmembrane region" description="Helical" evidence="9">
    <location>
        <begin position="9"/>
        <end position="27"/>
    </location>
</feature>
<feature type="transmembrane region" description="Helical" evidence="9">
    <location>
        <begin position="86"/>
        <end position="104"/>
    </location>
</feature>
<keyword evidence="4 9" id="KW-0812">Transmembrane</keyword>
<dbReference type="PANTHER" id="PTHR43066:SF1">
    <property type="entry name" value="RHOMBOID PROTEIN 2"/>
    <property type="match status" value="1"/>
</dbReference>
<dbReference type="PANTHER" id="PTHR43066">
    <property type="entry name" value="RHOMBOID-RELATED PROTEIN"/>
    <property type="match status" value="1"/>
</dbReference>
<dbReference type="SUPFAM" id="SSF144091">
    <property type="entry name" value="Rhomboid-like"/>
    <property type="match status" value="1"/>
</dbReference>
<dbReference type="Pfam" id="PF01694">
    <property type="entry name" value="Rhomboid"/>
    <property type="match status" value="1"/>
</dbReference>
<gene>
    <name evidence="11" type="ORF">HU137_01105</name>
</gene>
<comment type="similarity">
    <text evidence="2">Belongs to the peptidase S54 family.</text>
</comment>
<feature type="transmembrane region" description="Helical" evidence="9">
    <location>
        <begin position="116"/>
        <end position="134"/>
    </location>
</feature>
<keyword evidence="5" id="KW-0378">Hydrolase</keyword>
<evidence type="ECO:0000256" key="5">
    <source>
        <dbReference type="ARBA" id="ARBA00022801"/>
    </source>
</evidence>
<keyword evidence="7 9" id="KW-0472">Membrane</keyword>
<evidence type="ECO:0000313" key="12">
    <source>
        <dbReference type="Proteomes" id="UP000552241"/>
    </source>
</evidence>
<reference evidence="11 12" key="1">
    <citation type="submission" date="2020-07" db="EMBL/GenBank/DDBJ databases">
        <title>Moheibacter lacus sp. nov., a member of the family Flavobacteriaceae isolated from freshwater lake sediment.</title>
        <authorList>
            <person name="Liu Y."/>
        </authorList>
    </citation>
    <scope>NUCLEOTIDE SEQUENCE [LARGE SCALE GENOMIC DNA]</scope>
    <source>
        <strain evidence="11 12">BDHS18</strain>
    </source>
</reference>
<dbReference type="AlphaFoldDB" id="A0A838ZQX6"/>
<dbReference type="InterPro" id="IPR022764">
    <property type="entry name" value="Peptidase_S54_rhomboid_dom"/>
</dbReference>
<evidence type="ECO:0000256" key="8">
    <source>
        <dbReference type="SAM" id="MobiDB-lite"/>
    </source>
</evidence>
<comment type="caution">
    <text evidence="11">The sequence shown here is derived from an EMBL/GenBank/DDBJ whole genome shotgun (WGS) entry which is preliminary data.</text>
</comment>
<keyword evidence="12" id="KW-1185">Reference proteome</keyword>
<evidence type="ECO:0000256" key="1">
    <source>
        <dbReference type="ARBA" id="ARBA00004141"/>
    </source>
</evidence>
<dbReference type="GO" id="GO:0006508">
    <property type="term" value="P:proteolysis"/>
    <property type="evidence" value="ECO:0007669"/>
    <property type="project" value="UniProtKB-KW"/>
</dbReference>
<dbReference type="GO" id="GO:0004252">
    <property type="term" value="F:serine-type endopeptidase activity"/>
    <property type="evidence" value="ECO:0007669"/>
    <property type="project" value="InterPro"/>
</dbReference>
<sequence>MKYPFPKNTLYVPIILLFLIWITFLFQNLGLGRFNCYGIVPRNGLGLRGILLSPLFHGGWKHIINNSIPLAVLSFFAVLFYQRTAYYVIALGWIFSGLLVWLFGNLLPGDGIGCHIGASGLVYLLASYVFFSGIFKHSRNLIAVSLIVVFLYGSMIWGVFPEEFLPKFYREDSSPISWEGHLAGAVVGFIFAVITRNHGPKRQIYSWENQSEPDAREKWLWEKYKESLPEEERKAIEEKYGEQRNEESEDEDYWYRNDTFK</sequence>
<keyword evidence="6 9" id="KW-1133">Transmembrane helix</keyword>
<name>A0A838ZQX6_9FLAO</name>
<dbReference type="EMBL" id="JACDZE010000001">
    <property type="protein sequence ID" value="MBA5628363.1"/>
    <property type="molecule type" value="Genomic_DNA"/>
</dbReference>
<organism evidence="11 12">
    <name type="scientific">Moheibacter lacus</name>
    <dbReference type="NCBI Taxonomy" id="2745851"/>
    <lineage>
        <taxon>Bacteria</taxon>
        <taxon>Pseudomonadati</taxon>
        <taxon>Bacteroidota</taxon>
        <taxon>Flavobacteriia</taxon>
        <taxon>Flavobacteriales</taxon>
        <taxon>Weeksellaceae</taxon>
        <taxon>Moheibacter</taxon>
    </lineage>
</organism>
<feature type="compositionally biased region" description="Basic and acidic residues" evidence="8">
    <location>
        <begin position="236"/>
        <end position="246"/>
    </location>
</feature>
<dbReference type="Gene3D" id="1.20.1540.10">
    <property type="entry name" value="Rhomboid-like"/>
    <property type="match status" value="1"/>
</dbReference>
<evidence type="ECO:0000256" key="9">
    <source>
        <dbReference type="SAM" id="Phobius"/>
    </source>
</evidence>
<evidence type="ECO:0000256" key="7">
    <source>
        <dbReference type="ARBA" id="ARBA00023136"/>
    </source>
</evidence>
<evidence type="ECO:0000313" key="11">
    <source>
        <dbReference type="EMBL" id="MBA5628363.1"/>
    </source>
</evidence>
<accession>A0A838ZQX6</accession>
<protein>
    <submittedName>
        <fullName evidence="11">Rhomboid family intramembrane serine protease</fullName>
    </submittedName>
</protein>
<dbReference type="GO" id="GO:0016020">
    <property type="term" value="C:membrane"/>
    <property type="evidence" value="ECO:0007669"/>
    <property type="project" value="UniProtKB-SubCell"/>
</dbReference>
<proteinExistence type="inferred from homology"/>
<feature type="transmembrane region" description="Helical" evidence="9">
    <location>
        <begin position="141"/>
        <end position="160"/>
    </location>
</feature>
<keyword evidence="3 11" id="KW-0645">Protease</keyword>